<evidence type="ECO:0000313" key="3">
    <source>
        <dbReference type="Proteomes" id="UP000034661"/>
    </source>
</evidence>
<dbReference type="Pfam" id="PF01850">
    <property type="entry name" value="PIN"/>
    <property type="match status" value="1"/>
</dbReference>
<accession>A0A0G1WYH1</accession>
<sequence length="134" mass="14852">MNIFVCDASVLVTALFGANKDIAAKLDQVLHDKSCTVHILPFTIVEFANGIRFSTRDISVAKQTIERFTALALPVPPIAPADVHAIMELSYRMGTTVYDTAYHYAAIMREGVFITCDRGYFKKASQLGHIELWG</sequence>
<evidence type="ECO:0000313" key="2">
    <source>
        <dbReference type="EMBL" id="KKU95368.1"/>
    </source>
</evidence>
<feature type="domain" description="PIN" evidence="1">
    <location>
        <begin position="5"/>
        <end position="124"/>
    </location>
</feature>
<dbReference type="SUPFAM" id="SSF88723">
    <property type="entry name" value="PIN domain-like"/>
    <property type="match status" value="1"/>
</dbReference>
<dbReference type="Proteomes" id="UP000034661">
    <property type="component" value="Unassembled WGS sequence"/>
</dbReference>
<dbReference type="CDD" id="cd09873">
    <property type="entry name" value="PIN_Pae0151-like"/>
    <property type="match status" value="1"/>
</dbReference>
<dbReference type="InterPro" id="IPR002716">
    <property type="entry name" value="PIN_dom"/>
</dbReference>
<dbReference type="Gene3D" id="3.40.50.1010">
    <property type="entry name" value="5'-nuclease"/>
    <property type="match status" value="1"/>
</dbReference>
<dbReference type="InterPro" id="IPR029060">
    <property type="entry name" value="PIN-like_dom_sf"/>
</dbReference>
<organism evidence="2 3">
    <name type="scientific">Candidatus Gottesmanbacteria bacterium GW2011_GWA1_48_13</name>
    <dbReference type="NCBI Taxonomy" id="1618439"/>
    <lineage>
        <taxon>Bacteria</taxon>
        <taxon>Candidatus Gottesmaniibacteriota</taxon>
    </lineage>
</organism>
<gene>
    <name evidence="2" type="ORF">UY27_C0020G0020</name>
</gene>
<dbReference type="EMBL" id="LCPJ01000020">
    <property type="protein sequence ID" value="KKU95368.1"/>
    <property type="molecule type" value="Genomic_DNA"/>
</dbReference>
<dbReference type="AlphaFoldDB" id="A0A0G1WYH1"/>
<reference evidence="2 3" key="1">
    <citation type="journal article" date="2015" name="Nature">
        <title>rRNA introns, odd ribosomes, and small enigmatic genomes across a large radiation of phyla.</title>
        <authorList>
            <person name="Brown C.T."/>
            <person name="Hug L.A."/>
            <person name="Thomas B.C."/>
            <person name="Sharon I."/>
            <person name="Castelle C.J."/>
            <person name="Singh A."/>
            <person name="Wilkins M.J."/>
            <person name="Williams K.H."/>
            <person name="Banfield J.F."/>
        </authorList>
    </citation>
    <scope>NUCLEOTIDE SEQUENCE [LARGE SCALE GENOMIC DNA]</scope>
</reference>
<comment type="caution">
    <text evidence="2">The sequence shown here is derived from an EMBL/GenBank/DDBJ whole genome shotgun (WGS) entry which is preliminary data.</text>
</comment>
<protein>
    <recommendedName>
        <fullName evidence="1">PIN domain-containing protein</fullName>
    </recommendedName>
</protein>
<name>A0A0G1WYH1_9BACT</name>
<proteinExistence type="predicted"/>
<dbReference type="InterPro" id="IPR044153">
    <property type="entry name" value="PIN_Pae0151-like"/>
</dbReference>
<evidence type="ECO:0000259" key="1">
    <source>
        <dbReference type="Pfam" id="PF01850"/>
    </source>
</evidence>